<keyword evidence="1" id="KW-0472">Membrane</keyword>
<organism evidence="2 3">
    <name type="scientific">Panagrolaimus superbus</name>
    <dbReference type="NCBI Taxonomy" id="310955"/>
    <lineage>
        <taxon>Eukaryota</taxon>
        <taxon>Metazoa</taxon>
        <taxon>Ecdysozoa</taxon>
        <taxon>Nematoda</taxon>
        <taxon>Chromadorea</taxon>
        <taxon>Rhabditida</taxon>
        <taxon>Tylenchina</taxon>
        <taxon>Panagrolaimomorpha</taxon>
        <taxon>Panagrolaimoidea</taxon>
        <taxon>Panagrolaimidae</taxon>
        <taxon>Panagrolaimus</taxon>
    </lineage>
</organism>
<dbReference type="AlphaFoldDB" id="A0A914Y0P2"/>
<sequence>MLTFNTKNMAPQYFALPAPTMNYIFKNLQPQHLLKLYQTSKFFYNKFRQNIIINLVIVADGEIEVFDPTKSIICVSNPFLSNLKDFWITDSFTCRTTLNIGILPKFSHCTIKKLKLNEHISWNDFVMLTEAGTVEKLKIVGIYGKTPLSVAPVEEIIAQVPNATTIGIFNCFFDTTTATALISVNHKVKILNLILANISSLENFEVKPFCKFILKNAHHGCNVHFDFQFVDGDDDAILGVNKELKKFGENLTELITLLLLNTKLKRKLLKKSPVTKYCLILFSVLLVGHVLFTHVY</sequence>
<evidence type="ECO:0000313" key="3">
    <source>
        <dbReference type="WBParaSite" id="PSU_v2.g12354.t1"/>
    </source>
</evidence>
<evidence type="ECO:0000313" key="2">
    <source>
        <dbReference type="Proteomes" id="UP000887577"/>
    </source>
</evidence>
<feature type="transmembrane region" description="Helical" evidence="1">
    <location>
        <begin position="274"/>
        <end position="292"/>
    </location>
</feature>
<dbReference type="Proteomes" id="UP000887577">
    <property type="component" value="Unplaced"/>
</dbReference>
<name>A0A914Y0P2_9BILA</name>
<accession>A0A914Y0P2</accession>
<keyword evidence="1" id="KW-1133">Transmembrane helix</keyword>
<proteinExistence type="predicted"/>
<evidence type="ECO:0000256" key="1">
    <source>
        <dbReference type="SAM" id="Phobius"/>
    </source>
</evidence>
<keyword evidence="2" id="KW-1185">Reference proteome</keyword>
<dbReference type="WBParaSite" id="PSU_v2.g12354.t1">
    <property type="protein sequence ID" value="PSU_v2.g12354.t1"/>
    <property type="gene ID" value="PSU_v2.g12354"/>
</dbReference>
<reference evidence="3" key="1">
    <citation type="submission" date="2022-11" db="UniProtKB">
        <authorList>
            <consortium name="WormBaseParasite"/>
        </authorList>
    </citation>
    <scope>IDENTIFICATION</scope>
</reference>
<protein>
    <submittedName>
        <fullName evidence="3">F-box domain-containing protein</fullName>
    </submittedName>
</protein>
<keyword evidence="1" id="KW-0812">Transmembrane</keyword>